<evidence type="ECO:0000313" key="2">
    <source>
        <dbReference type="Proteomes" id="UP001165663"/>
    </source>
</evidence>
<reference evidence="1" key="1">
    <citation type="submission" date="2022-07" db="EMBL/GenBank/DDBJ databases">
        <title>Mycobacterium kiyosense sp. nov., scotochromogenic slow-glowing species isolated from respiratory specimens.</title>
        <authorList>
            <person name="Fukano H."/>
            <person name="Kazumi Y."/>
            <person name="Sakagami N."/>
            <person name="Ato M."/>
            <person name="Mitarai S."/>
            <person name="Hoshino Y."/>
        </authorList>
    </citation>
    <scope>NUCLEOTIDE SEQUENCE</scope>
    <source>
        <strain evidence="1">SRL2020-028</strain>
    </source>
</reference>
<organism evidence="1 2">
    <name type="scientific">Mycobacterium kiyosense</name>
    <dbReference type="NCBI Taxonomy" id="2871094"/>
    <lineage>
        <taxon>Bacteria</taxon>
        <taxon>Bacillati</taxon>
        <taxon>Actinomycetota</taxon>
        <taxon>Actinomycetes</taxon>
        <taxon>Mycobacteriales</taxon>
        <taxon>Mycobacteriaceae</taxon>
        <taxon>Mycobacterium</taxon>
    </lineage>
</organism>
<gene>
    <name evidence="1" type="ORF">SRL2020028_56500</name>
</gene>
<accession>A0AA37Q9T6</accession>
<name>A0AA37Q9T6_9MYCO</name>
<protein>
    <recommendedName>
        <fullName evidence="3">Transposase</fullName>
    </recommendedName>
</protein>
<dbReference type="EMBL" id="BRXE01000138">
    <property type="protein sequence ID" value="GLB86394.1"/>
    <property type="molecule type" value="Genomic_DNA"/>
</dbReference>
<dbReference type="Pfam" id="PF13565">
    <property type="entry name" value="HTH_32"/>
    <property type="match status" value="1"/>
</dbReference>
<dbReference type="Proteomes" id="UP001165663">
    <property type="component" value="Unassembled WGS sequence"/>
</dbReference>
<dbReference type="AlphaFoldDB" id="A0AA37Q9T6"/>
<sequence length="135" mass="14776">MAEQRYQAVLAVISDGLSISLVAEKVGVSRQTLHAWLARYEASGLEGLVDRSHRPVSCPHQMPAVVEAALLEMRRSRPYWGPRRLVFELAKRRVGPVPSESAVYRALVRAGMIDPALRGSSPVTWCTTSSCDSSG</sequence>
<dbReference type="InterPro" id="IPR036388">
    <property type="entry name" value="WH-like_DNA-bd_sf"/>
</dbReference>
<dbReference type="InterPro" id="IPR009057">
    <property type="entry name" value="Homeodomain-like_sf"/>
</dbReference>
<dbReference type="SUPFAM" id="SSF46689">
    <property type="entry name" value="Homeodomain-like"/>
    <property type="match status" value="1"/>
</dbReference>
<evidence type="ECO:0008006" key="3">
    <source>
        <dbReference type="Google" id="ProtNLM"/>
    </source>
</evidence>
<dbReference type="Gene3D" id="1.10.10.10">
    <property type="entry name" value="Winged helix-like DNA-binding domain superfamily/Winged helix DNA-binding domain"/>
    <property type="match status" value="1"/>
</dbReference>
<proteinExistence type="predicted"/>
<evidence type="ECO:0000313" key="1">
    <source>
        <dbReference type="EMBL" id="GLB86394.1"/>
    </source>
</evidence>
<comment type="caution">
    <text evidence="1">The sequence shown here is derived from an EMBL/GenBank/DDBJ whole genome shotgun (WGS) entry which is preliminary data.</text>
</comment>